<dbReference type="HOGENOM" id="CLU_3363558_0_0_7"/>
<protein>
    <submittedName>
        <fullName evidence="1">Uncharacterized protein</fullName>
    </submittedName>
</protein>
<evidence type="ECO:0000313" key="2">
    <source>
        <dbReference type="Proteomes" id="UP000006034"/>
    </source>
</evidence>
<dbReference type="EMBL" id="ADCP02000001">
    <property type="protein sequence ID" value="EPC05822.1"/>
    <property type="molecule type" value="Genomic_DNA"/>
</dbReference>
<reference evidence="1 2" key="2">
    <citation type="submission" date="2013-04" db="EMBL/GenBank/DDBJ databases">
        <title>The Genome Sequence of Bilophila wadsworthia 3_1_6.</title>
        <authorList>
            <consortium name="The Broad Institute Genomics Platform"/>
            <person name="Earl A."/>
            <person name="Ward D."/>
            <person name="Feldgarden M."/>
            <person name="Gevers D."/>
            <person name="Sibley C."/>
            <person name="Strauss J."/>
            <person name="Allen-Vercoe E."/>
            <person name="Walker B."/>
            <person name="Young S."/>
            <person name="Zeng Q."/>
            <person name="Gargeya S."/>
            <person name="Fitzgerald M."/>
            <person name="Haas B."/>
            <person name="Abouelleil A."/>
            <person name="Allen A.W."/>
            <person name="Alvarado L."/>
            <person name="Arachchi H.M."/>
            <person name="Berlin A.M."/>
            <person name="Chapman S.B."/>
            <person name="Gainer-Dewar J."/>
            <person name="Goldberg J."/>
            <person name="Griggs A."/>
            <person name="Gujja S."/>
            <person name="Hansen M."/>
            <person name="Howarth C."/>
            <person name="Imamovic A."/>
            <person name="Ireland A."/>
            <person name="Larimer J."/>
            <person name="McCowan C."/>
            <person name="Murphy C."/>
            <person name="Pearson M."/>
            <person name="Poon T.W."/>
            <person name="Priest M."/>
            <person name="Roberts A."/>
            <person name="Saif S."/>
            <person name="Shea T."/>
            <person name="Sisk P."/>
            <person name="Sykes S."/>
            <person name="Wortman J."/>
            <person name="Nusbaum C."/>
            <person name="Birren B."/>
        </authorList>
    </citation>
    <scope>NUCLEOTIDE SEQUENCE [LARGE SCALE GENOMIC DNA]</scope>
    <source>
        <strain evidence="1 2">3_1_6</strain>
    </source>
</reference>
<evidence type="ECO:0000313" key="1">
    <source>
        <dbReference type="EMBL" id="EPC05822.1"/>
    </source>
</evidence>
<gene>
    <name evidence="1" type="ORF">HMPREF0179_05107</name>
</gene>
<dbReference type="STRING" id="563192.HMPREF0179_05107"/>
<reference evidence="1 2" key="1">
    <citation type="submission" date="2010-10" db="EMBL/GenBank/DDBJ databases">
        <authorList>
            <consortium name="The Broad Institute Genome Sequencing Platform"/>
            <person name="Ward D."/>
            <person name="Earl A."/>
            <person name="Feldgarden M."/>
            <person name="Young S.K."/>
            <person name="Gargeya S."/>
            <person name="Zeng Q."/>
            <person name="Alvarado L."/>
            <person name="Berlin A."/>
            <person name="Bochicchio J."/>
            <person name="Chapman S.B."/>
            <person name="Chen Z."/>
            <person name="Freedman E."/>
            <person name="Gellesch M."/>
            <person name="Goldberg J."/>
            <person name="Griggs A."/>
            <person name="Gujja S."/>
            <person name="Heilman E."/>
            <person name="Heiman D."/>
            <person name="Howarth C."/>
            <person name="Mehta T."/>
            <person name="Neiman D."/>
            <person name="Pearson M."/>
            <person name="Roberts A."/>
            <person name="Saif S."/>
            <person name="Shea T."/>
            <person name="Shenoy N."/>
            <person name="Sisk P."/>
            <person name="Stolte C."/>
            <person name="Sykes S."/>
            <person name="White J."/>
            <person name="Yandava C."/>
            <person name="Allen-Vercoe E."/>
            <person name="Sibley C."/>
            <person name="Ambrose C.E."/>
            <person name="Strauss J."/>
            <person name="Daigneault M."/>
            <person name="Haas B."/>
            <person name="Nusbaum C."/>
            <person name="Birren B."/>
        </authorList>
    </citation>
    <scope>NUCLEOTIDE SEQUENCE [LARGE SCALE GENOMIC DNA]</scope>
    <source>
        <strain evidence="1 2">3_1_6</strain>
    </source>
</reference>
<comment type="caution">
    <text evidence="1">The sequence shown here is derived from an EMBL/GenBank/DDBJ whole genome shotgun (WGS) entry which is preliminary data.</text>
</comment>
<accession>S2LBE8</accession>
<proteinExistence type="predicted"/>
<keyword evidence="2" id="KW-1185">Reference proteome</keyword>
<sequence length="35" mass="4109">MSDLSPHECMERLFADTFCILAVYANEEQTLKRFV</sequence>
<organism evidence="1 2">
    <name type="scientific">Bilophila wadsworthia (strain 3_1_6)</name>
    <dbReference type="NCBI Taxonomy" id="563192"/>
    <lineage>
        <taxon>Bacteria</taxon>
        <taxon>Pseudomonadati</taxon>
        <taxon>Thermodesulfobacteriota</taxon>
        <taxon>Desulfovibrionia</taxon>
        <taxon>Desulfovibrionales</taxon>
        <taxon>Desulfovibrionaceae</taxon>
        <taxon>Bilophila</taxon>
    </lineage>
</organism>
<name>S2LBE8_BILW3</name>
<dbReference type="AlphaFoldDB" id="S2LBE8"/>
<dbReference type="Proteomes" id="UP000006034">
    <property type="component" value="Unassembled WGS sequence"/>
</dbReference>